<feature type="transmembrane region" description="Helical" evidence="17">
    <location>
        <begin position="522"/>
        <end position="541"/>
    </location>
</feature>
<evidence type="ECO:0000256" key="1">
    <source>
        <dbReference type="ARBA" id="ARBA00001936"/>
    </source>
</evidence>
<dbReference type="PANTHER" id="PTHR13872">
    <property type="entry name" value="DOLICHYL-DIPHOSPHOOLIGOSACCHARIDE--PROTEIN GLYCOSYLTRANSFERASE SUBUNIT"/>
    <property type="match status" value="1"/>
</dbReference>
<dbReference type="GO" id="GO:0046872">
    <property type="term" value="F:metal ion binding"/>
    <property type="evidence" value="ECO:0007669"/>
    <property type="project" value="UniProtKB-KW"/>
</dbReference>
<evidence type="ECO:0000256" key="16">
    <source>
        <dbReference type="ARBA" id="ARBA00034066"/>
    </source>
</evidence>
<evidence type="ECO:0000256" key="3">
    <source>
        <dbReference type="ARBA" id="ARBA00004651"/>
    </source>
</evidence>
<evidence type="ECO:0000313" key="20">
    <source>
        <dbReference type="Proteomes" id="UP000011591"/>
    </source>
</evidence>
<dbReference type="Pfam" id="PF18079">
    <property type="entry name" value="AglB_L1"/>
    <property type="match status" value="1"/>
</dbReference>
<feature type="domain" description="Archaeal glycosylation protein B peripheral" evidence="18">
    <location>
        <begin position="739"/>
        <end position="792"/>
    </location>
</feature>
<comment type="pathway">
    <text evidence="4">Protein modification; protein glycosylation.</text>
</comment>
<evidence type="ECO:0000256" key="17">
    <source>
        <dbReference type="SAM" id="Phobius"/>
    </source>
</evidence>
<keyword evidence="9 17" id="KW-0812">Transmembrane</keyword>
<keyword evidence="7" id="KW-0328">Glycosyltransferase</keyword>
<dbReference type="OrthoDB" id="313284at2157"/>
<dbReference type="EC" id="2.4.99.21" evidence="6"/>
<dbReference type="InterPro" id="IPR003674">
    <property type="entry name" value="Oligo_trans_STT3"/>
</dbReference>
<dbReference type="InterPro" id="IPR041154">
    <property type="entry name" value="AglB_P1"/>
</dbReference>
<dbReference type="PATRIC" id="fig|1227491.4.peg.3392"/>
<evidence type="ECO:0000256" key="5">
    <source>
        <dbReference type="ARBA" id="ARBA00010810"/>
    </source>
</evidence>
<feature type="transmembrane region" description="Helical" evidence="17">
    <location>
        <begin position="354"/>
        <end position="372"/>
    </location>
</feature>
<keyword evidence="20" id="KW-1185">Reference proteome</keyword>
<keyword evidence="13 17" id="KW-0472">Membrane</keyword>
<comment type="catalytic activity">
    <reaction evidence="16">
        <text>an archaeal dolichyl phosphooligosaccharide + [protein]-L-asparagine = an archaeal dolichyl phosphate + a glycoprotein with the oligosaccharide chain attached by N-beta-D-glycosyl linkage to a protein L-asparagine.</text>
        <dbReference type="EC" id="2.4.99.21"/>
    </reaction>
</comment>
<gene>
    <name evidence="19" type="ORF">C480_16530</name>
</gene>
<evidence type="ECO:0000256" key="11">
    <source>
        <dbReference type="ARBA" id="ARBA00022842"/>
    </source>
</evidence>
<dbReference type="EMBL" id="AOIP01000033">
    <property type="protein sequence ID" value="ELZ03357.1"/>
    <property type="molecule type" value="Genomic_DNA"/>
</dbReference>
<feature type="transmembrane region" description="Helical" evidence="17">
    <location>
        <begin position="261"/>
        <end position="276"/>
    </location>
</feature>
<keyword evidence="12 17" id="KW-1133">Transmembrane helix</keyword>
<dbReference type="RefSeq" id="WP_006666710.1">
    <property type="nucleotide sequence ID" value="NZ_AOIP01000033.1"/>
</dbReference>
<reference evidence="19 20" key="1">
    <citation type="journal article" date="2014" name="PLoS Genet.">
        <title>Phylogenetically driven sequencing of extremely halophilic archaea reveals strategies for static and dynamic osmo-response.</title>
        <authorList>
            <person name="Becker E.A."/>
            <person name="Seitzer P.M."/>
            <person name="Tritt A."/>
            <person name="Larsen D."/>
            <person name="Krusor M."/>
            <person name="Yao A.I."/>
            <person name="Wu D."/>
            <person name="Madern D."/>
            <person name="Eisen J.A."/>
            <person name="Darling A.E."/>
            <person name="Facciotti M.T."/>
        </authorList>
    </citation>
    <scope>NUCLEOTIDE SEQUENCE [LARGE SCALE GENOMIC DNA]</scope>
    <source>
        <strain evidence="19 20">DSM 13077</strain>
    </source>
</reference>
<name>M0AYF2_9EURY</name>
<comment type="caution">
    <text evidence="19">The sequence shown here is derived from an EMBL/GenBank/DDBJ whole genome shotgun (WGS) entry which is preliminary data.</text>
</comment>
<feature type="transmembrane region" description="Helical" evidence="17">
    <location>
        <begin position="583"/>
        <end position="601"/>
    </location>
</feature>
<feature type="transmembrane region" description="Helical" evidence="17">
    <location>
        <begin position="498"/>
        <end position="516"/>
    </location>
</feature>
<keyword evidence="8" id="KW-0808">Transferase</keyword>
<sequence>MADESDPAAVADATAAFCEDHDGGRDAVEAVLAVDTEHDTWSFDDLPLDSGTFGELVSRGIVTKDGGEYRIASRKGVTAALEGNEVSSADDSSSGTDRFSGLPGVDVRAIGALTGALALLVVMRLLTYRSVFRDGHVVLRGNDPYYYRYWMEELLAESDGLTDWSVVGTLPQGAVERRPLTHATNWFVAELLGGDQWAADMVAAWLPVVATLALGIVLYWLAVVITDDVRVGVTSVFLLALTPIHAVYTGVGFLEHRLHQYFWLGVTLLSIAWIVMDLKRRRDYQPTVDLAIRQHLSDPRTWIAVVALGIALSFSIFAWGGSVLMLVPVAAYLGLKAAIDVREGIPPVRANASLLAGVGVCSLISVVLHFRLGWHEAFAGLVPLLVVIGGVAVVGLGEVWRRFDRSSTSLLGLEIAIAGLGTAAFRSLRPDDWARLLDRSDDLFFREHHDATELGSLFTTENSVIFEPMAQIGLHFYIALVVLGWCCWSAYKRYEPGWLLLASYGLVWLVLATIQMRFAAQLMIPLSVLGGMGLVYLFSWVDLARLPKPLRESDGSRTERPEPAADGGEYAPSIVVPRNWRKLVTLVWVALLICGMSLIFLPSLSAQTTYSDTEFEAAMAIDEHAETVDREYPENFVLSTWGDNRMYNYFVNGESQSYGYAASNFEEFQTGSDPDGWYDQFGDRVGYVVLTDQSNVSAEMTQSRLHEEYGTGGSQTDPLTHYQAIYLDEEVTAFAVVPGATITGSGEAGENVTVETETDVSGETLTYERSTTVGDDGTFSVTVPYPGEYDVGTASVDVSQSAVESRESVPLN</sequence>
<feature type="transmembrane region" description="Helical" evidence="17">
    <location>
        <begin position="231"/>
        <end position="254"/>
    </location>
</feature>
<comment type="cofactor">
    <cofactor evidence="2">
        <name>Mg(2+)</name>
        <dbReference type="ChEBI" id="CHEBI:18420"/>
    </cofactor>
</comment>
<dbReference type="GO" id="GO:0005886">
    <property type="term" value="C:plasma membrane"/>
    <property type="evidence" value="ECO:0007669"/>
    <property type="project" value="UniProtKB-SubCell"/>
</dbReference>
<evidence type="ECO:0000256" key="15">
    <source>
        <dbReference type="ARBA" id="ARBA00030679"/>
    </source>
</evidence>
<dbReference type="PANTHER" id="PTHR13872:SF1">
    <property type="entry name" value="DOLICHYL-DIPHOSPHOOLIGOSACCHARIDE--PROTEIN GLYCOSYLTRANSFERASE SUBUNIT STT3B"/>
    <property type="match status" value="1"/>
</dbReference>
<organism evidence="19 20">
    <name type="scientific">Natrialba aegyptia DSM 13077</name>
    <dbReference type="NCBI Taxonomy" id="1227491"/>
    <lineage>
        <taxon>Archaea</taxon>
        <taxon>Methanobacteriati</taxon>
        <taxon>Methanobacteriota</taxon>
        <taxon>Stenosarchaea group</taxon>
        <taxon>Halobacteria</taxon>
        <taxon>Halobacteriales</taxon>
        <taxon>Natrialbaceae</taxon>
        <taxon>Natrialba</taxon>
    </lineage>
</organism>
<dbReference type="Gene3D" id="2.60.40.3390">
    <property type="match status" value="1"/>
</dbReference>
<proteinExistence type="inferred from homology"/>
<comment type="similarity">
    <text evidence="5">Belongs to the STT3 family.</text>
</comment>
<dbReference type="AlphaFoldDB" id="M0AYF2"/>
<evidence type="ECO:0000256" key="13">
    <source>
        <dbReference type="ARBA" id="ARBA00023136"/>
    </source>
</evidence>
<feature type="transmembrane region" description="Helical" evidence="17">
    <location>
        <begin position="107"/>
        <end position="126"/>
    </location>
</feature>
<dbReference type="Proteomes" id="UP000011591">
    <property type="component" value="Unassembled WGS sequence"/>
</dbReference>
<comment type="cofactor">
    <cofactor evidence="1">
        <name>Mn(2+)</name>
        <dbReference type="ChEBI" id="CHEBI:29035"/>
    </cofactor>
</comment>
<evidence type="ECO:0000256" key="8">
    <source>
        <dbReference type="ARBA" id="ARBA00022679"/>
    </source>
</evidence>
<evidence type="ECO:0000256" key="9">
    <source>
        <dbReference type="ARBA" id="ARBA00022692"/>
    </source>
</evidence>
<evidence type="ECO:0000256" key="4">
    <source>
        <dbReference type="ARBA" id="ARBA00004922"/>
    </source>
</evidence>
<feature type="transmembrane region" description="Helical" evidence="17">
    <location>
        <begin position="378"/>
        <end position="397"/>
    </location>
</feature>
<accession>M0AYF2</accession>
<dbReference type="GO" id="GO:0004576">
    <property type="term" value="F:oligosaccharyl transferase activity"/>
    <property type="evidence" value="ECO:0007669"/>
    <property type="project" value="InterPro"/>
</dbReference>
<keyword evidence="11" id="KW-0460">Magnesium</keyword>
<feature type="transmembrane region" description="Helical" evidence="17">
    <location>
        <begin position="202"/>
        <end position="225"/>
    </location>
</feature>
<evidence type="ECO:0000256" key="14">
    <source>
        <dbReference type="ARBA" id="ARBA00023211"/>
    </source>
</evidence>
<evidence type="ECO:0000256" key="2">
    <source>
        <dbReference type="ARBA" id="ARBA00001946"/>
    </source>
</evidence>
<evidence type="ECO:0000256" key="12">
    <source>
        <dbReference type="ARBA" id="ARBA00022989"/>
    </source>
</evidence>
<comment type="subcellular location">
    <subcellularLocation>
        <location evidence="3">Cell membrane</location>
        <topology evidence="3">Multi-pass membrane protein</topology>
    </subcellularLocation>
</comment>
<keyword evidence="10" id="KW-0479">Metal-binding</keyword>
<evidence type="ECO:0000256" key="6">
    <source>
        <dbReference type="ARBA" id="ARBA00012602"/>
    </source>
</evidence>
<evidence type="ECO:0000259" key="18">
    <source>
        <dbReference type="Pfam" id="PF18079"/>
    </source>
</evidence>
<feature type="transmembrane region" description="Helical" evidence="17">
    <location>
        <begin position="302"/>
        <end position="333"/>
    </location>
</feature>
<evidence type="ECO:0000256" key="7">
    <source>
        <dbReference type="ARBA" id="ARBA00022676"/>
    </source>
</evidence>
<protein>
    <recommendedName>
        <fullName evidence="6">dolichyl-phosphooligosaccharide-protein glycotransferase</fullName>
        <ecNumber evidence="6">2.4.99.21</ecNumber>
    </recommendedName>
    <alternativeName>
        <fullName evidence="15">Oligosaccharyl transferase</fullName>
    </alternativeName>
</protein>
<feature type="transmembrane region" description="Helical" evidence="17">
    <location>
        <begin position="472"/>
        <end position="491"/>
    </location>
</feature>
<evidence type="ECO:0000256" key="10">
    <source>
        <dbReference type="ARBA" id="ARBA00022723"/>
    </source>
</evidence>
<evidence type="ECO:0000313" key="19">
    <source>
        <dbReference type="EMBL" id="ELZ03357.1"/>
    </source>
</evidence>
<keyword evidence="14" id="KW-0464">Manganese</keyword>